<gene>
    <name evidence="2" type="ORF">VFH_I141480</name>
</gene>
<evidence type="ECO:0000256" key="1">
    <source>
        <dbReference type="SAM" id="MobiDB-lite"/>
    </source>
</evidence>
<feature type="region of interest" description="Disordered" evidence="1">
    <location>
        <begin position="122"/>
        <end position="146"/>
    </location>
</feature>
<dbReference type="EMBL" id="OX451735">
    <property type="protein sequence ID" value="CAI8594438.1"/>
    <property type="molecule type" value="Genomic_DNA"/>
</dbReference>
<evidence type="ECO:0000313" key="3">
    <source>
        <dbReference type="Proteomes" id="UP001157006"/>
    </source>
</evidence>
<name>A0AAV0ZB08_VICFA</name>
<feature type="compositionally biased region" description="Polar residues" evidence="1">
    <location>
        <begin position="52"/>
        <end position="62"/>
    </location>
</feature>
<dbReference type="AlphaFoldDB" id="A0AAV0ZB08"/>
<accession>A0AAV0ZB08</accession>
<proteinExistence type="predicted"/>
<feature type="compositionally biased region" description="Polar residues" evidence="1">
    <location>
        <begin position="133"/>
        <end position="146"/>
    </location>
</feature>
<protein>
    <submittedName>
        <fullName evidence="2">Uncharacterized protein</fullName>
    </submittedName>
</protein>
<reference evidence="2 3" key="1">
    <citation type="submission" date="2023-01" db="EMBL/GenBank/DDBJ databases">
        <authorList>
            <person name="Kreplak J."/>
        </authorList>
    </citation>
    <scope>NUCLEOTIDE SEQUENCE [LARGE SCALE GENOMIC DNA]</scope>
</reference>
<sequence length="146" mass="16102">MKAKVSNCLGNGMSSGNTISISKIVSTNRDSNISFASQLNLYTEPGTLKLAPTSSSGKQANNECRRQDMESATKCARTRYYGTCVLITNIVSKHHTRVNVVRNLRPYVADYAALTLNFPPRKVPHRTRRMSRVSHTGSATPSQNIE</sequence>
<feature type="region of interest" description="Disordered" evidence="1">
    <location>
        <begin position="47"/>
        <end position="68"/>
    </location>
</feature>
<dbReference type="Proteomes" id="UP001157006">
    <property type="component" value="Chromosome 1S"/>
</dbReference>
<evidence type="ECO:0000313" key="2">
    <source>
        <dbReference type="EMBL" id="CAI8594438.1"/>
    </source>
</evidence>
<organism evidence="2 3">
    <name type="scientific">Vicia faba</name>
    <name type="common">Broad bean</name>
    <name type="synonym">Faba vulgaris</name>
    <dbReference type="NCBI Taxonomy" id="3906"/>
    <lineage>
        <taxon>Eukaryota</taxon>
        <taxon>Viridiplantae</taxon>
        <taxon>Streptophyta</taxon>
        <taxon>Embryophyta</taxon>
        <taxon>Tracheophyta</taxon>
        <taxon>Spermatophyta</taxon>
        <taxon>Magnoliopsida</taxon>
        <taxon>eudicotyledons</taxon>
        <taxon>Gunneridae</taxon>
        <taxon>Pentapetalae</taxon>
        <taxon>rosids</taxon>
        <taxon>fabids</taxon>
        <taxon>Fabales</taxon>
        <taxon>Fabaceae</taxon>
        <taxon>Papilionoideae</taxon>
        <taxon>50 kb inversion clade</taxon>
        <taxon>NPAAA clade</taxon>
        <taxon>Hologalegina</taxon>
        <taxon>IRL clade</taxon>
        <taxon>Fabeae</taxon>
        <taxon>Vicia</taxon>
    </lineage>
</organism>
<keyword evidence="3" id="KW-1185">Reference proteome</keyword>
<feature type="compositionally biased region" description="Basic residues" evidence="1">
    <location>
        <begin position="122"/>
        <end position="132"/>
    </location>
</feature>